<dbReference type="EMBL" id="RQTK01001619">
    <property type="protein sequence ID" value="RUS69624.1"/>
    <property type="molecule type" value="Genomic_DNA"/>
</dbReference>
<protein>
    <recommendedName>
        <fullName evidence="5">RING-type domain-containing protein</fullName>
    </recommendedName>
</protein>
<evidence type="ECO:0000313" key="6">
    <source>
        <dbReference type="EMBL" id="RUS69624.1"/>
    </source>
</evidence>
<dbReference type="GO" id="GO:0008270">
    <property type="term" value="F:zinc ion binding"/>
    <property type="evidence" value="ECO:0007669"/>
    <property type="project" value="UniProtKB-KW"/>
</dbReference>
<dbReference type="AlphaFoldDB" id="A0A3S1AVT0"/>
<evidence type="ECO:0000256" key="2">
    <source>
        <dbReference type="ARBA" id="ARBA00022833"/>
    </source>
</evidence>
<evidence type="ECO:0000256" key="4">
    <source>
        <dbReference type="SAM" id="MobiDB-lite"/>
    </source>
</evidence>
<feature type="region of interest" description="Disordered" evidence="4">
    <location>
        <begin position="78"/>
        <end position="124"/>
    </location>
</feature>
<dbReference type="Gene3D" id="3.30.40.10">
    <property type="entry name" value="Zinc/RING finger domain, C3HC4 (zinc finger)"/>
    <property type="match status" value="1"/>
</dbReference>
<feature type="compositionally biased region" description="Basic residues" evidence="4">
    <location>
        <begin position="1"/>
        <end position="13"/>
    </location>
</feature>
<dbReference type="OrthoDB" id="6161660at2759"/>
<accession>A0A3S1AVT0</accession>
<feature type="region of interest" description="Disordered" evidence="4">
    <location>
        <begin position="1"/>
        <end position="59"/>
    </location>
</feature>
<feature type="domain" description="RING-type" evidence="5">
    <location>
        <begin position="374"/>
        <end position="409"/>
    </location>
</feature>
<keyword evidence="7" id="KW-1185">Reference proteome</keyword>
<feature type="compositionally biased region" description="Low complexity" evidence="4">
    <location>
        <begin position="293"/>
        <end position="308"/>
    </location>
</feature>
<keyword evidence="1 3" id="KW-0479">Metal-binding</keyword>
<gene>
    <name evidence="6" type="ORF">EGW08_022611</name>
</gene>
<feature type="compositionally biased region" description="Polar residues" evidence="4">
    <location>
        <begin position="254"/>
        <end position="272"/>
    </location>
</feature>
<comment type="caution">
    <text evidence="6">The sequence shown here is derived from an EMBL/GenBank/DDBJ whole genome shotgun (WGS) entry which is preliminary data.</text>
</comment>
<feature type="compositionally biased region" description="Polar residues" evidence="4">
    <location>
        <begin position="322"/>
        <end position="339"/>
    </location>
</feature>
<evidence type="ECO:0000256" key="1">
    <source>
        <dbReference type="ARBA" id="ARBA00022771"/>
    </source>
</evidence>
<evidence type="ECO:0000259" key="5">
    <source>
        <dbReference type="PROSITE" id="PS50089"/>
    </source>
</evidence>
<feature type="compositionally biased region" description="Polar residues" evidence="4">
    <location>
        <begin position="32"/>
        <end position="54"/>
    </location>
</feature>
<dbReference type="Pfam" id="PF13920">
    <property type="entry name" value="zf-C3HC4_3"/>
    <property type="match status" value="1"/>
</dbReference>
<dbReference type="Proteomes" id="UP000271974">
    <property type="component" value="Unassembled WGS sequence"/>
</dbReference>
<sequence>MKSSHKKSGKRKLGLTGTAASATNEERDGEGASSSSNVPEQNFSSMLATSSSSEHAFPGASSMVRSDVVVEMDAVRTPATVNDPHQHHHRHNIKTASGDLNSVKRSASGAQGGTQASTSAETDLSDEASVTLINIVAYVMSMLPENVKECMHNLVRQGVTVTRKTLLDECLKNLSRFPERSDENFPSFPQRVSESQTASFSGHRVSGRGSNTQGAFQVPTSMNSRSENQVSQQHRTNQRNQPKNVVDGGGQANGKYNSSSKMNGPLAASNSISSQSGVKYFCPITDTSKTIPSAGTAGSSSVGSGVSSNRMSTARDSPAVTADTTQGTQNDLNKESSPAAQKDVEPSKDPSKYLQTCLQLVQEEHKRLDIVRHCGECGQKPRDITFLPCGHVWACRSCAEPIYVCPCCNTRIIATVDTYLC</sequence>
<keyword evidence="2" id="KW-0862">Zinc</keyword>
<feature type="compositionally biased region" description="Polar residues" evidence="4">
    <location>
        <begin position="94"/>
        <end position="122"/>
    </location>
</feature>
<dbReference type="STRING" id="188477.A0A3S1AVT0"/>
<feature type="compositionally biased region" description="Polar residues" evidence="4">
    <location>
        <begin position="208"/>
        <end position="243"/>
    </location>
</feature>
<reference evidence="6 7" key="1">
    <citation type="submission" date="2019-01" db="EMBL/GenBank/DDBJ databases">
        <title>A draft genome assembly of the solar-powered sea slug Elysia chlorotica.</title>
        <authorList>
            <person name="Cai H."/>
            <person name="Li Q."/>
            <person name="Fang X."/>
            <person name="Li J."/>
            <person name="Curtis N.E."/>
            <person name="Altenburger A."/>
            <person name="Shibata T."/>
            <person name="Feng M."/>
            <person name="Maeda T."/>
            <person name="Schwartz J.A."/>
            <person name="Shigenobu S."/>
            <person name="Lundholm N."/>
            <person name="Nishiyama T."/>
            <person name="Yang H."/>
            <person name="Hasebe M."/>
            <person name="Li S."/>
            <person name="Pierce S.K."/>
            <person name="Wang J."/>
        </authorList>
    </citation>
    <scope>NUCLEOTIDE SEQUENCE [LARGE SCALE GENOMIC DNA]</scope>
    <source>
        <strain evidence="6">EC2010</strain>
        <tissue evidence="6">Whole organism of an adult</tissue>
    </source>
</reference>
<organism evidence="6 7">
    <name type="scientific">Elysia chlorotica</name>
    <name type="common">Eastern emerald elysia</name>
    <name type="synonym">Sea slug</name>
    <dbReference type="NCBI Taxonomy" id="188477"/>
    <lineage>
        <taxon>Eukaryota</taxon>
        <taxon>Metazoa</taxon>
        <taxon>Spiralia</taxon>
        <taxon>Lophotrochozoa</taxon>
        <taxon>Mollusca</taxon>
        <taxon>Gastropoda</taxon>
        <taxon>Heterobranchia</taxon>
        <taxon>Euthyneura</taxon>
        <taxon>Panpulmonata</taxon>
        <taxon>Sacoglossa</taxon>
        <taxon>Placobranchoidea</taxon>
        <taxon>Plakobranchidae</taxon>
        <taxon>Elysia</taxon>
    </lineage>
</organism>
<evidence type="ECO:0000256" key="3">
    <source>
        <dbReference type="PROSITE-ProRule" id="PRU00175"/>
    </source>
</evidence>
<keyword evidence="1 3" id="KW-0863">Zinc-finger</keyword>
<feature type="region of interest" description="Disordered" evidence="4">
    <location>
        <begin position="178"/>
        <end position="272"/>
    </location>
</feature>
<feature type="compositionally biased region" description="Polar residues" evidence="4">
    <location>
        <begin position="190"/>
        <end position="200"/>
    </location>
</feature>
<name>A0A3S1AVT0_ELYCH</name>
<evidence type="ECO:0000313" key="7">
    <source>
        <dbReference type="Proteomes" id="UP000271974"/>
    </source>
</evidence>
<dbReference type="PROSITE" id="PS50089">
    <property type="entry name" value="ZF_RING_2"/>
    <property type="match status" value="1"/>
</dbReference>
<dbReference type="InterPro" id="IPR013083">
    <property type="entry name" value="Znf_RING/FYVE/PHD"/>
</dbReference>
<feature type="region of interest" description="Disordered" evidence="4">
    <location>
        <begin position="289"/>
        <end position="350"/>
    </location>
</feature>
<dbReference type="InterPro" id="IPR001841">
    <property type="entry name" value="Znf_RING"/>
</dbReference>
<proteinExistence type="predicted"/>